<dbReference type="RefSeq" id="WP_066799543.1">
    <property type="nucleotide sequence ID" value="NZ_CP014206.1"/>
</dbReference>
<evidence type="ECO:0000313" key="4">
    <source>
        <dbReference type="Proteomes" id="UP000055611"/>
    </source>
</evidence>
<dbReference type="SUPFAM" id="SSF52821">
    <property type="entry name" value="Rhodanese/Cell cycle control phosphatase"/>
    <property type="match status" value="1"/>
</dbReference>
<evidence type="ECO:0000313" key="3">
    <source>
        <dbReference type="EMBL" id="TDT87383.1"/>
    </source>
</evidence>
<dbReference type="CDD" id="cd00158">
    <property type="entry name" value="RHOD"/>
    <property type="match status" value="1"/>
</dbReference>
<feature type="domain" description="Rhodanese" evidence="1">
    <location>
        <begin position="40"/>
        <end position="130"/>
    </location>
</feature>
<reference evidence="3 5" key="2">
    <citation type="submission" date="2019-03" db="EMBL/GenBank/DDBJ databases">
        <title>Genomic Encyclopedia of Type Strains, Phase IV (KMG-IV): sequencing the most valuable type-strain genomes for metagenomic binning, comparative biology and taxonomic classification.</title>
        <authorList>
            <person name="Goeker M."/>
        </authorList>
    </citation>
    <scope>NUCLEOTIDE SEQUENCE [LARGE SCALE GENOMIC DNA]</scope>
    <source>
        <strain evidence="3 5">DSM 101483</strain>
    </source>
</reference>
<dbReference type="InterPro" id="IPR001763">
    <property type="entry name" value="Rhodanese-like_dom"/>
</dbReference>
<evidence type="ECO:0000259" key="1">
    <source>
        <dbReference type="PROSITE" id="PS50206"/>
    </source>
</evidence>
<dbReference type="AlphaFoldDB" id="A0A126QJI7"/>
<dbReference type="InterPro" id="IPR052367">
    <property type="entry name" value="Thiosulfate_ST/Rhodanese-like"/>
</dbReference>
<evidence type="ECO:0000313" key="5">
    <source>
        <dbReference type="Proteomes" id="UP000295506"/>
    </source>
</evidence>
<dbReference type="Proteomes" id="UP000295506">
    <property type="component" value="Unassembled WGS sequence"/>
</dbReference>
<proteinExistence type="predicted"/>
<name>A0A126QJI7_9BACT</name>
<dbReference type="Proteomes" id="UP000055611">
    <property type="component" value="Chromosome"/>
</dbReference>
<dbReference type="EMBL" id="SOBK01000008">
    <property type="protein sequence ID" value="TDT87383.1"/>
    <property type="molecule type" value="Genomic_DNA"/>
</dbReference>
<dbReference type="SMART" id="SM00450">
    <property type="entry name" value="RHOD"/>
    <property type="match status" value="1"/>
</dbReference>
<organism evidence="3 5">
    <name type="scientific">Pseudodesulfovibrio indicus</name>
    <dbReference type="NCBI Taxonomy" id="1716143"/>
    <lineage>
        <taxon>Bacteria</taxon>
        <taxon>Pseudomonadati</taxon>
        <taxon>Thermodesulfobacteriota</taxon>
        <taxon>Desulfovibrionia</taxon>
        <taxon>Desulfovibrionales</taxon>
        <taxon>Desulfovibrionaceae</taxon>
    </lineage>
</organism>
<keyword evidence="4" id="KW-1185">Reference proteome</keyword>
<dbReference type="PANTHER" id="PTHR45431">
    <property type="entry name" value="RHODANESE-LIKE DOMAIN-CONTAINING PROTEIN 15, CHLOROPLASTIC"/>
    <property type="match status" value="1"/>
</dbReference>
<dbReference type="OrthoDB" id="9789348at2"/>
<sequence length="142" mass="15174">MRLAVFLLVLAAFVLLWDAGWWLAGVPPMSPPALKRALAGDTPPTVIDVRTPAEFEFFRIPGAVNVPYPADLIDLARVAPDPSAPVVVVCMTGHRSPPTVRQMQRGGYTNVRNLTGGMLVWKLFGGPTVSGETDSGPPEPGE</sequence>
<dbReference type="KEGG" id="dej:AWY79_01805"/>
<evidence type="ECO:0000313" key="2">
    <source>
        <dbReference type="EMBL" id="AMK09936.1"/>
    </source>
</evidence>
<dbReference type="Gene3D" id="3.40.250.10">
    <property type="entry name" value="Rhodanese-like domain"/>
    <property type="match status" value="1"/>
</dbReference>
<dbReference type="InterPro" id="IPR036873">
    <property type="entry name" value="Rhodanese-like_dom_sf"/>
</dbReference>
<dbReference type="PANTHER" id="PTHR45431:SF3">
    <property type="entry name" value="RHODANESE-LIKE DOMAIN-CONTAINING PROTEIN 15, CHLOROPLASTIC"/>
    <property type="match status" value="1"/>
</dbReference>
<reference evidence="2 4" key="1">
    <citation type="journal article" date="2016" name="Front. Microbiol.">
        <title>Genome Sequence of the Piezophilic, Mesophilic Sulfate-Reducing Bacterium Desulfovibrio indicus J2T.</title>
        <authorList>
            <person name="Cao J."/>
            <person name="Maignien L."/>
            <person name="Shao Z."/>
            <person name="Alain K."/>
            <person name="Jebbar M."/>
        </authorList>
    </citation>
    <scope>NUCLEOTIDE SEQUENCE [LARGE SCALE GENOMIC DNA]</scope>
    <source>
        <strain evidence="2 4">J2</strain>
    </source>
</reference>
<protein>
    <submittedName>
        <fullName evidence="2 3">Sulfurtransferase</fullName>
    </submittedName>
</protein>
<gene>
    <name evidence="2" type="ORF">AWY79_01805</name>
    <name evidence="3" type="ORF">EDC59_10848</name>
</gene>
<dbReference type="Pfam" id="PF00581">
    <property type="entry name" value="Rhodanese"/>
    <property type="match status" value="1"/>
</dbReference>
<dbReference type="EMBL" id="CP014206">
    <property type="protein sequence ID" value="AMK09936.1"/>
    <property type="molecule type" value="Genomic_DNA"/>
</dbReference>
<accession>A0A126QJI7</accession>
<dbReference type="PROSITE" id="PS50206">
    <property type="entry name" value="RHODANESE_3"/>
    <property type="match status" value="1"/>
</dbReference>